<dbReference type="EMBL" id="VSSQ01000001">
    <property type="protein sequence ID" value="MPL54819.1"/>
    <property type="molecule type" value="Genomic_DNA"/>
</dbReference>
<comment type="caution">
    <text evidence="2">The sequence shown here is derived from an EMBL/GenBank/DDBJ whole genome shotgun (WGS) entry which is preliminary data.</text>
</comment>
<dbReference type="GO" id="GO:0016757">
    <property type="term" value="F:glycosyltransferase activity"/>
    <property type="evidence" value="ECO:0007669"/>
    <property type="project" value="UniProtKB-KW"/>
</dbReference>
<dbReference type="Pfam" id="PF00534">
    <property type="entry name" value="Glycos_transf_1"/>
    <property type="match status" value="1"/>
</dbReference>
<feature type="domain" description="Glycosyl transferase family 1" evidence="1">
    <location>
        <begin position="201"/>
        <end position="365"/>
    </location>
</feature>
<dbReference type="InterPro" id="IPR001296">
    <property type="entry name" value="Glyco_trans_1"/>
</dbReference>
<sequence length="394" mass="45595">MKIVYCLNSIKGIGGIQRVTVVKANALAEIEGNEVFVVVTDNQQNVQCETLSEKVNFIHLEVNYYEDDWIPGIKTKFSQFRKKRKHKKELKKVLNSIRPDVVISVGQSEKFICRKGFVTTSKPIYIRELHFVTHYRNILAKTFTEKIKAKIQNEIDFGFFCKYFYDAVIPLTPKDLETNWKNFQNVWFVPNPITTNLHVSEEERKNQLNNKEKKIVGIGRLTFIKNFKSLINAFSKIAKEFPEWSLEIYGDGEDHKMLQNLIEEKKLKNQVFLKGFTNDVDGILNNSSILALTSIMEGFPLVMFEAMSHGNAVVSYDCDFGPSFIIDNHENGFLVENGNEEDFAKKLTLLMKDEILLKSFAKASIEKSFKYTPEIISHQWMRLFKEIESKRNAS</sequence>
<dbReference type="Gene3D" id="3.40.50.2000">
    <property type="entry name" value="Glycogen Phosphorylase B"/>
    <property type="match status" value="2"/>
</dbReference>
<proteinExistence type="predicted"/>
<accession>A0A644SJH1</accession>
<evidence type="ECO:0000259" key="1">
    <source>
        <dbReference type="Pfam" id="PF00534"/>
    </source>
</evidence>
<evidence type="ECO:0000313" key="2">
    <source>
        <dbReference type="EMBL" id="MPL54819.1"/>
    </source>
</evidence>
<name>A0A644SJH1_9ZZZZ</name>
<keyword evidence="2" id="KW-0808">Transferase</keyword>
<reference evidence="2" key="1">
    <citation type="submission" date="2019-08" db="EMBL/GenBank/DDBJ databases">
        <authorList>
            <person name="Kucharzyk K."/>
            <person name="Murdoch R.W."/>
            <person name="Higgins S."/>
            <person name="Loffler F."/>
        </authorList>
    </citation>
    <scope>NUCLEOTIDE SEQUENCE</scope>
</reference>
<protein>
    <submittedName>
        <fullName evidence="2">Glycosyltransferase Gtf1</fullName>
        <ecNumber evidence="2">2.4.1.-</ecNumber>
    </submittedName>
</protein>
<organism evidence="2">
    <name type="scientific">bioreactor metagenome</name>
    <dbReference type="NCBI Taxonomy" id="1076179"/>
    <lineage>
        <taxon>unclassified sequences</taxon>
        <taxon>metagenomes</taxon>
        <taxon>ecological metagenomes</taxon>
    </lineage>
</organism>
<dbReference type="PANTHER" id="PTHR12526">
    <property type="entry name" value="GLYCOSYLTRANSFERASE"/>
    <property type="match status" value="1"/>
</dbReference>
<keyword evidence="2" id="KW-0328">Glycosyltransferase</keyword>
<dbReference type="PANTHER" id="PTHR12526:SF630">
    <property type="entry name" value="GLYCOSYLTRANSFERASE"/>
    <property type="match status" value="1"/>
</dbReference>
<gene>
    <name evidence="2" type="primary">gtf1_5</name>
    <name evidence="2" type="ORF">SDC9_00285</name>
</gene>
<dbReference type="AlphaFoldDB" id="A0A644SJH1"/>
<dbReference type="SUPFAM" id="SSF53756">
    <property type="entry name" value="UDP-Glycosyltransferase/glycogen phosphorylase"/>
    <property type="match status" value="1"/>
</dbReference>
<dbReference type="EC" id="2.4.1.-" evidence="2"/>